<dbReference type="RefSeq" id="WP_188041969.1">
    <property type="nucleotide sequence ID" value="NZ_JACVHF010000046.1"/>
</dbReference>
<dbReference type="SUPFAM" id="SSF109604">
    <property type="entry name" value="HD-domain/PDEase-like"/>
    <property type="match status" value="1"/>
</dbReference>
<dbReference type="Pfam" id="PF13487">
    <property type="entry name" value="HD_5"/>
    <property type="match status" value="1"/>
</dbReference>
<dbReference type="EMBL" id="JACVHF010000046">
    <property type="protein sequence ID" value="MBC9786548.1"/>
    <property type="molecule type" value="Genomic_DNA"/>
</dbReference>
<dbReference type="Gene3D" id="1.10.3210.10">
    <property type="entry name" value="Hypothetical protein af1432"/>
    <property type="match status" value="1"/>
</dbReference>
<dbReference type="PANTHER" id="PTHR45228">
    <property type="entry name" value="CYCLIC DI-GMP PHOSPHODIESTERASE TM_0186-RELATED"/>
    <property type="match status" value="1"/>
</dbReference>
<dbReference type="Proteomes" id="UP000617402">
    <property type="component" value="Unassembled WGS sequence"/>
</dbReference>
<dbReference type="InterPro" id="IPR052020">
    <property type="entry name" value="Cyclic_di-GMP/3'3'-cGAMP_PDE"/>
</dbReference>
<dbReference type="PROSITE" id="PS51832">
    <property type="entry name" value="HD_GYP"/>
    <property type="match status" value="1"/>
</dbReference>
<evidence type="ECO:0000259" key="1">
    <source>
        <dbReference type="PROSITE" id="PS51832"/>
    </source>
</evidence>
<protein>
    <submittedName>
        <fullName evidence="2">DUF3369 domain-containing protein</fullName>
    </submittedName>
</protein>
<evidence type="ECO:0000313" key="2">
    <source>
        <dbReference type="EMBL" id="MBC9786548.1"/>
    </source>
</evidence>
<name>A0ABR7T8X6_HELCL</name>
<dbReference type="InterPro" id="IPR037522">
    <property type="entry name" value="HD_GYP_dom"/>
</dbReference>
<sequence length="519" mass="59113">MCKSPLNSTDNQVWFADEHRELPFNNVGNWKILIIDGNPEIHEAIRLGLDNAMFDDKPLRIFYTASEQEAKKLLSEQPDVAIIILGRGEVFTGVEGRLLRYIRQELTNTHVRIILLSSHLEREPEEKMIVEYDINAYITTQELTSQKLFSTLYGALRSYRDIMTIELNRKGMEKIIEASGSIFKLQSMRTFATGILTQLTALMRLNKNALYCRFSGFAATKNQHDFYILAATGDFSQLVDQPVKKVLSPSVRASLEQAVIQKRSICLGNRYVGYFQSLSGTENVVYLEGAHLWNEWERNWVELFCSNVGIAFDNISLNDEIEATQREIIFTLGGMVEARSKETGHHVKRVAECSNLLARLYGLSSEEAELLRLASPMHDVGKVAVEDAILNKPGRLTRDEFNMMKSHTVHGFEMLCHSKRKILQTAAWIALQHHEKFNGQGYPYGLQGDKIHIHARITAVADVFDALSNDRCYRPAWPMEKVVDLFSRERGEHFDPDLVELLIGNLDRFIGIQKAFPDA</sequence>
<proteinExistence type="predicted"/>
<feature type="domain" description="HD-GYP" evidence="1">
    <location>
        <begin position="321"/>
        <end position="518"/>
    </location>
</feature>
<dbReference type="Gene3D" id="3.40.50.2300">
    <property type="match status" value="1"/>
</dbReference>
<keyword evidence="3" id="KW-1185">Reference proteome</keyword>
<reference evidence="2 3" key="1">
    <citation type="submission" date="2020-07" db="EMBL/GenBank/DDBJ databases">
        <title>Draft whole-genome sequence of Heliobacterium chlorum DSM 3682, type strain.</title>
        <authorList>
            <person name="Kyndt J.A."/>
            <person name="Meyer T.E."/>
            <person name="Imhoff J.F."/>
        </authorList>
    </citation>
    <scope>NUCLEOTIDE SEQUENCE [LARGE SCALE GENOMIC DNA]</scope>
    <source>
        <strain evidence="2 3">DSM 3682</strain>
    </source>
</reference>
<dbReference type="SMART" id="SM00471">
    <property type="entry name" value="HDc"/>
    <property type="match status" value="1"/>
</dbReference>
<accession>A0ABR7T8X6</accession>
<comment type="caution">
    <text evidence="2">The sequence shown here is derived from an EMBL/GenBank/DDBJ whole genome shotgun (WGS) entry which is preliminary data.</text>
</comment>
<dbReference type="InterPro" id="IPR003607">
    <property type="entry name" value="HD/PDEase_dom"/>
</dbReference>
<dbReference type="SUPFAM" id="SSF52172">
    <property type="entry name" value="CheY-like"/>
    <property type="match status" value="1"/>
</dbReference>
<dbReference type="PANTHER" id="PTHR45228:SF9">
    <property type="entry name" value="3'3'-CGAMP-SPECIFIC PHOSPHODIESTERASE 2"/>
    <property type="match status" value="1"/>
</dbReference>
<dbReference type="InterPro" id="IPR021800">
    <property type="entry name" value="DUF3369"/>
</dbReference>
<gene>
    <name evidence="2" type="ORF">H1S01_19010</name>
</gene>
<organism evidence="2 3">
    <name type="scientific">Heliobacterium chlorum</name>
    <dbReference type="NCBI Taxonomy" id="2698"/>
    <lineage>
        <taxon>Bacteria</taxon>
        <taxon>Bacillati</taxon>
        <taxon>Bacillota</taxon>
        <taxon>Clostridia</taxon>
        <taxon>Eubacteriales</taxon>
        <taxon>Heliobacteriaceae</taxon>
        <taxon>Heliobacterium</taxon>
    </lineage>
</organism>
<dbReference type="InterPro" id="IPR011006">
    <property type="entry name" value="CheY-like_superfamily"/>
</dbReference>
<dbReference type="Pfam" id="PF11849">
    <property type="entry name" value="DUF3369"/>
    <property type="match status" value="1"/>
</dbReference>
<dbReference type="CDD" id="cd00077">
    <property type="entry name" value="HDc"/>
    <property type="match status" value="1"/>
</dbReference>
<evidence type="ECO:0000313" key="3">
    <source>
        <dbReference type="Proteomes" id="UP000617402"/>
    </source>
</evidence>